<dbReference type="InterPro" id="IPR002110">
    <property type="entry name" value="Ankyrin_rpt"/>
</dbReference>
<evidence type="ECO:0000256" key="8">
    <source>
        <dbReference type="ARBA" id="ARBA00023242"/>
    </source>
</evidence>
<dbReference type="InterPro" id="IPR014756">
    <property type="entry name" value="Ig_E-set"/>
</dbReference>
<keyword evidence="8" id="KW-0539">Nucleus</keyword>
<dbReference type="CDD" id="cd23767">
    <property type="entry name" value="IQCD"/>
    <property type="match status" value="1"/>
</dbReference>
<feature type="compositionally biased region" description="Basic and acidic residues" evidence="10">
    <location>
        <begin position="1275"/>
        <end position="1286"/>
    </location>
</feature>
<keyword evidence="5" id="KW-0040">ANK repeat</keyword>
<evidence type="ECO:0000256" key="1">
    <source>
        <dbReference type="ARBA" id="ARBA00004123"/>
    </source>
</evidence>
<evidence type="ECO:0000256" key="10">
    <source>
        <dbReference type="SAM" id="MobiDB-lite"/>
    </source>
</evidence>
<dbReference type="SUPFAM" id="SSF81296">
    <property type="entry name" value="E set domains"/>
    <property type="match status" value="1"/>
</dbReference>
<dbReference type="GO" id="GO:0005634">
    <property type="term" value="C:nucleus"/>
    <property type="evidence" value="ECO:0007669"/>
    <property type="project" value="UniProtKB-SubCell"/>
</dbReference>
<dbReference type="SMART" id="SM00015">
    <property type="entry name" value="IQ"/>
    <property type="match status" value="3"/>
</dbReference>
<comment type="subcellular location">
    <subcellularLocation>
        <location evidence="1">Nucleus</location>
    </subcellularLocation>
</comment>
<evidence type="ECO:0000256" key="9">
    <source>
        <dbReference type="ARBA" id="ARBA00029480"/>
    </source>
</evidence>
<dbReference type="GO" id="GO:0003712">
    <property type="term" value="F:transcription coregulator activity"/>
    <property type="evidence" value="ECO:0007669"/>
    <property type="project" value="TreeGrafter"/>
</dbReference>
<dbReference type="GO" id="GO:0003690">
    <property type="term" value="F:double-stranded DNA binding"/>
    <property type="evidence" value="ECO:0007669"/>
    <property type="project" value="TreeGrafter"/>
</dbReference>
<feature type="domain" description="IPT/TIG" evidence="11">
    <location>
        <begin position="487"/>
        <end position="565"/>
    </location>
</feature>
<protein>
    <submittedName>
        <fullName evidence="12">Putative calmodulin-binding transcription activator isoform f</fullName>
    </submittedName>
</protein>
<dbReference type="GO" id="GO:0048468">
    <property type="term" value="P:cell development"/>
    <property type="evidence" value="ECO:0007669"/>
    <property type="project" value="UniProtKB-ARBA"/>
</dbReference>
<dbReference type="PROSITE" id="PS50096">
    <property type="entry name" value="IQ"/>
    <property type="match status" value="2"/>
</dbReference>
<name>A0A6B2E5P1_9DIPT</name>
<evidence type="ECO:0000256" key="4">
    <source>
        <dbReference type="ARBA" id="ARBA00023015"/>
    </source>
</evidence>
<organism evidence="12">
    <name type="scientific">Phlebotomus kandelakii</name>
    <dbReference type="NCBI Taxonomy" id="1109342"/>
    <lineage>
        <taxon>Eukaryota</taxon>
        <taxon>Metazoa</taxon>
        <taxon>Ecdysozoa</taxon>
        <taxon>Arthropoda</taxon>
        <taxon>Hexapoda</taxon>
        <taxon>Insecta</taxon>
        <taxon>Pterygota</taxon>
        <taxon>Neoptera</taxon>
        <taxon>Endopterygota</taxon>
        <taxon>Diptera</taxon>
        <taxon>Nematocera</taxon>
        <taxon>Psychodoidea</taxon>
        <taxon>Psychodidae</taxon>
        <taxon>Phlebotomus</taxon>
        <taxon>Larroussius</taxon>
    </lineage>
</organism>
<sequence>MAVIAPSLALWGDKKEWTKEELVSQLKPMFFSEDEPDTANDIELSTAETVESIVVQLMEKQRSARQAALVKQLECGCSNSTCSDGKTCTHPMRRLTAVKNANDKRLDNCNQWNDRWKNHGQLSEMDTTKCLNNPIHYQVRETATNVSTAMSMPGNHSMKPKSNTNSNIVRNSALHESPNLNEISINTHNNSNSINRQGNHNLLNLANRIVTITSHNTIPNHRSVSIVSQSNNNSTLNADMSVMSTSMQMERQEQHLQMEQGHHAATSLVNSTRMSVNTSTATPPLVLNLSQIQNPNGSLLILNGQQQPLVCQTQYLKGKADKTEVKSEMVCQKLLSSPMAPKEEITVSSVKHQLMNTSQKRDKKSHEKDSDSLSYFNQTLDLSQEDIQKTLSANMPLSNHNADETMNSDINPMDFIDNVCVNPPSVHDDDVFVNLDAFDMLVEFPDLELDGKHHLSDSTIDSAINCDKLATEAHHEVKNSNSDLFDITDYSPEWAYPDGGVKILITGPWDINCSYTVLFDSFPVPTTIVQSGVLRCYCPAHDVGLVTLQVACDGYVISNSVIFEYKSQPKVDVLCEGTYDGLYKFNLLHRLEALDTKMHTKNNLKELPDDSVLLKLPNFEERLVNYCQSLSLRQWNDNLFGWHIGHKNMTLLHLASALGYSKLVLTMLTWREENSSIILEAEIDALRQDDDGFTPLMWACARGHNDTAIMLYHWNHNAINLKNRFQMSALDLAKSNGFVNLTTVLEQFEIDRMNGKFLNTSVRNLNSQQYNMINNDGFKHEFGEKLSNDKGSADVKNNIYNGEGSSKNDLDIKGGHENRSHDGVFLRPVAVSSSSSPILKFAKRPSVDSGIGIDLKNSFRSFGKCVSQKPSSSRLDRSMSLPISSISQCYGSLDVPENSSLSIETSMEGSNSMLSSNNLLSPLRKMDFALCEISAGDSSPMGQQDTVQNDDENDERHLDNDSMSQEGGVVGESDAKVLTLAEQIIAAIPERIKNESDEMMSIGSPLSESLSVETPSMGVLGDNLIDPLLDSLPNSHYDQEFNFEFSDHNYRYHDVGTPCSSLSPASSGPLPSPASYSIPPDPLVNTPSPPPTTQDFTEFLQASNATPKPFEADFSNLTLTDSEQRELYEAAKCIQKAYRSYKGRKKLEEQDKERTAAIVIQNYYRRYKQYVYYRQMTHAALIIQNGYRSYCENKRFKKAQHQNMQTTSNCDNVQSSQCLENFYKNYQSEQAQFQCSATPKELSPSGPLKRTYSQRTQNQAARKIQQFMRQSKMKLQKERAERERLVHPPRLVDYPPNSQYLVALDHPSSEQK</sequence>
<dbReference type="CDD" id="cd00102">
    <property type="entry name" value="IPT"/>
    <property type="match status" value="1"/>
</dbReference>
<feature type="region of interest" description="Disordered" evidence="10">
    <location>
        <begin position="1270"/>
        <end position="1298"/>
    </location>
</feature>
<feature type="region of interest" description="Disordered" evidence="10">
    <location>
        <begin position="935"/>
        <end position="969"/>
    </location>
</feature>
<keyword evidence="3" id="KW-0677">Repeat</keyword>
<dbReference type="Pfam" id="PF00023">
    <property type="entry name" value="Ank"/>
    <property type="match status" value="1"/>
</dbReference>
<dbReference type="PANTHER" id="PTHR23335">
    <property type="entry name" value="CALMODULIN-BINDING TRANSCRIPTION ACTIVATOR CAMTA"/>
    <property type="match status" value="1"/>
</dbReference>
<comment type="similarity">
    <text evidence="2">Belongs to the CAMTA family.</text>
</comment>
<evidence type="ECO:0000259" key="11">
    <source>
        <dbReference type="Pfam" id="PF01833"/>
    </source>
</evidence>
<evidence type="ECO:0000313" key="12">
    <source>
        <dbReference type="EMBL" id="NBJ58464.1"/>
    </source>
</evidence>
<feature type="compositionally biased region" description="Polar residues" evidence="10">
    <location>
        <begin position="936"/>
        <end position="947"/>
    </location>
</feature>
<proteinExistence type="inferred from homology"/>
<evidence type="ECO:0000256" key="5">
    <source>
        <dbReference type="ARBA" id="ARBA00023043"/>
    </source>
</evidence>
<dbReference type="Gene3D" id="1.25.40.20">
    <property type="entry name" value="Ankyrin repeat-containing domain"/>
    <property type="match status" value="1"/>
</dbReference>
<dbReference type="InterPro" id="IPR036770">
    <property type="entry name" value="Ankyrin_rpt-contain_sf"/>
</dbReference>
<dbReference type="Gene3D" id="1.20.5.190">
    <property type="match status" value="1"/>
</dbReference>
<dbReference type="SUPFAM" id="SSF52540">
    <property type="entry name" value="P-loop containing nucleoside triphosphate hydrolases"/>
    <property type="match status" value="1"/>
</dbReference>
<keyword evidence="7" id="KW-0804">Transcription</keyword>
<dbReference type="InterPro" id="IPR013783">
    <property type="entry name" value="Ig-like_fold"/>
</dbReference>
<dbReference type="InterPro" id="IPR000048">
    <property type="entry name" value="IQ_motif_EF-hand-BS"/>
</dbReference>
<reference evidence="12" key="1">
    <citation type="submission" date="2019-10" db="EMBL/GenBank/DDBJ databases">
        <title>Short sand fly seasons in Tbilisi, Georgia, hinder development of host immunity to saliva of the visceral leishmaniasis vector Phlebotomus kandelakii.</title>
        <authorList>
            <person name="Oliveira F."/>
            <person name="Giorgobiani E."/>
            <person name="Guimaraes-Costa A.B."/>
            <person name="Abdeladhim M."/>
            <person name="Oristian J."/>
            <person name="Tskhvaradze L."/>
            <person name="Tsertsvadze N."/>
            <person name="Zakalashvili M."/>
            <person name="Valenzuela J.G."/>
            <person name="Kamhawi S."/>
        </authorList>
    </citation>
    <scope>NUCLEOTIDE SEQUENCE</scope>
    <source>
        <strain evidence="12">Wild-capture in Tbilisi</strain>
        <tissue evidence="12">Salivary glands</tissue>
    </source>
</reference>
<evidence type="ECO:0000256" key="6">
    <source>
        <dbReference type="ARBA" id="ARBA00023159"/>
    </source>
</evidence>
<keyword evidence="6" id="KW-0010">Activator</keyword>
<dbReference type="FunFam" id="1.20.5.190:FF:000065">
    <property type="entry name" value="Calmodulin-binding transcription activator (Camta), drome"/>
    <property type="match status" value="1"/>
</dbReference>
<evidence type="ECO:0000256" key="2">
    <source>
        <dbReference type="ARBA" id="ARBA00008267"/>
    </source>
</evidence>
<keyword evidence="4" id="KW-0805">Transcription regulation</keyword>
<dbReference type="EMBL" id="GIFK01000761">
    <property type="protein sequence ID" value="NBJ58464.1"/>
    <property type="molecule type" value="Transcribed_RNA"/>
</dbReference>
<dbReference type="PANTHER" id="PTHR23335:SF1">
    <property type="entry name" value="CALMODULIN-BINDING TRANSCRIPTION ACTIVATOR, ISOFORM F"/>
    <property type="match status" value="1"/>
</dbReference>
<dbReference type="InterPro" id="IPR027417">
    <property type="entry name" value="P-loop_NTPase"/>
</dbReference>
<accession>A0A6B2E5P1</accession>
<evidence type="ECO:0000256" key="3">
    <source>
        <dbReference type="ARBA" id="ARBA00022737"/>
    </source>
</evidence>
<comment type="subunit">
    <text evidence="9">May interact with calmodulin.</text>
</comment>
<dbReference type="GO" id="GO:0048731">
    <property type="term" value="P:system development"/>
    <property type="evidence" value="ECO:0007669"/>
    <property type="project" value="UniProtKB-ARBA"/>
</dbReference>
<dbReference type="SUPFAM" id="SSF48403">
    <property type="entry name" value="Ankyrin repeat"/>
    <property type="match status" value="1"/>
</dbReference>
<evidence type="ECO:0000256" key="7">
    <source>
        <dbReference type="ARBA" id="ARBA00023163"/>
    </source>
</evidence>
<dbReference type="InterPro" id="IPR002909">
    <property type="entry name" value="IPT_dom"/>
</dbReference>
<dbReference type="Pfam" id="PF01833">
    <property type="entry name" value="TIG"/>
    <property type="match status" value="1"/>
</dbReference>
<dbReference type="GO" id="GO:0006357">
    <property type="term" value="P:regulation of transcription by RNA polymerase II"/>
    <property type="evidence" value="ECO:0007669"/>
    <property type="project" value="TreeGrafter"/>
</dbReference>
<dbReference type="FunFam" id="2.60.40.10:FF:000089">
    <property type="entry name" value="calmodulin-binding transcription activator 2 isoform X1"/>
    <property type="match status" value="1"/>
</dbReference>
<dbReference type="Gene3D" id="2.60.40.10">
    <property type="entry name" value="Immunoglobulins"/>
    <property type="match status" value="1"/>
</dbReference>